<evidence type="ECO:0000259" key="1">
    <source>
        <dbReference type="Pfam" id="PF13439"/>
    </source>
</evidence>
<dbReference type="GO" id="GO:0016757">
    <property type="term" value="F:glycosyltransferase activity"/>
    <property type="evidence" value="ECO:0007669"/>
    <property type="project" value="TreeGrafter"/>
</dbReference>
<protein>
    <submittedName>
        <fullName evidence="2">Glycosyltransferase involved in cell wall bisynthesis</fullName>
    </submittedName>
</protein>
<dbReference type="EMBL" id="FNSC01000001">
    <property type="protein sequence ID" value="SEE45362.1"/>
    <property type="molecule type" value="Genomic_DNA"/>
</dbReference>
<dbReference type="InterPro" id="IPR050194">
    <property type="entry name" value="Glycosyltransferase_grp1"/>
</dbReference>
<sequence>MRILIVSDAWSPQVNGVVTSLQALISELRGLGHQVKLLSPADFRARPCPSYPEIPLVWNLWRVGPAIRAFQPDCVHLATEGPLGWAARRWLSKRGLAFSSAIHTRFPEYVYTRWPWIPLRWGYAFLRAFHRPSQAVLVTTERMREEFAGWDFKRLVLWRKGVDTRLFCPPLAPTNLAEPVFLYVGRIAPEKNIEAFLALDLPGQKLVVGDGPQREVLQAAYPQVGFLGYQHGQALAKAFQNASVLVFPSRTDTYGLVMLEALACGTPVAAFPVAGPLDVLQGGISGVMHEDLRAACVAALSLDRGRCAELAARQSWRASALEFLAQQPLLDGELCMPVVPDLRAVGRDQALT</sequence>
<dbReference type="PANTHER" id="PTHR45947">
    <property type="entry name" value="SULFOQUINOVOSYL TRANSFERASE SQD2"/>
    <property type="match status" value="1"/>
</dbReference>
<dbReference type="Gene3D" id="3.40.50.2000">
    <property type="entry name" value="Glycogen Phosphorylase B"/>
    <property type="match status" value="2"/>
</dbReference>
<dbReference type="Proteomes" id="UP000242849">
    <property type="component" value="Unassembled WGS sequence"/>
</dbReference>
<keyword evidence="3" id="KW-1185">Reference proteome</keyword>
<dbReference type="PANTHER" id="PTHR45947:SF3">
    <property type="entry name" value="SULFOQUINOVOSYL TRANSFERASE SQD2"/>
    <property type="match status" value="1"/>
</dbReference>
<dbReference type="InterPro" id="IPR028098">
    <property type="entry name" value="Glyco_trans_4-like_N"/>
</dbReference>
<gene>
    <name evidence="2" type="ORF">SAMN05421553_4837</name>
</gene>
<dbReference type="RefSeq" id="WP_090387520.1">
    <property type="nucleotide sequence ID" value="NZ_FNSC01000001.1"/>
</dbReference>
<dbReference type="OrthoDB" id="9802525at2"/>
<accession>A0A1H5IYT0</accession>
<reference evidence="3" key="1">
    <citation type="submission" date="2016-10" db="EMBL/GenBank/DDBJ databases">
        <authorList>
            <person name="Varghese N."/>
            <person name="Submissions S."/>
        </authorList>
    </citation>
    <scope>NUCLEOTIDE SEQUENCE [LARGE SCALE GENOMIC DNA]</scope>
    <source>
        <strain evidence="3">DSM 12111</strain>
    </source>
</reference>
<dbReference type="Pfam" id="PF13692">
    <property type="entry name" value="Glyco_trans_1_4"/>
    <property type="match status" value="1"/>
</dbReference>
<dbReference type="AlphaFoldDB" id="A0A1H5IYT0"/>
<organism evidence="2 3">
    <name type="scientific">Pseudomonas anguilliseptica</name>
    <dbReference type="NCBI Taxonomy" id="53406"/>
    <lineage>
        <taxon>Bacteria</taxon>
        <taxon>Pseudomonadati</taxon>
        <taxon>Pseudomonadota</taxon>
        <taxon>Gammaproteobacteria</taxon>
        <taxon>Pseudomonadales</taxon>
        <taxon>Pseudomonadaceae</taxon>
        <taxon>Pseudomonas</taxon>
    </lineage>
</organism>
<proteinExistence type="predicted"/>
<dbReference type="Pfam" id="PF13439">
    <property type="entry name" value="Glyco_transf_4"/>
    <property type="match status" value="1"/>
</dbReference>
<evidence type="ECO:0000313" key="2">
    <source>
        <dbReference type="EMBL" id="SEE45362.1"/>
    </source>
</evidence>
<name>A0A1H5IYT0_PSEAG</name>
<feature type="domain" description="Glycosyltransferase subfamily 4-like N-terminal" evidence="1">
    <location>
        <begin position="14"/>
        <end position="165"/>
    </location>
</feature>
<dbReference type="CDD" id="cd03814">
    <property type="entry name" value="GT4-like"/>
    <property type="match status" value="1"/>
</dbReference>
<evidence type="ECO:0000313" key="3">
    <source>
        <dbReference type="Proteomes" id="UP000242849"/>
    </source>
</evidence>
<dbReference type="STRING" id="53406.SAMN05421553_4837"/>
<dbReference type="SUPFAM" id="SSF53756">
    <property type="entry name" value="UDP-Glycosyltransferase/glycogen phosphorylase"/>
    <property type="match status" value="1"/>
</dbReference>
<keyword evidence="2" id="KW-0808">Transferase</keyword>